<evidence type="ECO:0000259" key="4">
    <source>
        <dbReference type="SMART" id="SM00415"/>
    </source>
</evidence>
<reference evidence="5" key="2">
    <citation type="submission" date="2021-04" db="EMBL/GenBank/DDBJ databases">
        <authorList>
            <person name="Podell S."/>
        </authorList>
    </citation>
    <scope>NUCLEOTIDE SEQUENCE</scope>
    <source>
        <strain evidence="5">Hildebrandi</strain>
    </source>
</reference>
<organism evidence="5 6">
    <name type="scientific">Nitzschia inconspicua</name>
    <dbReference type="NCBI Taxonomy" id="303405"/>
    <lineage>
        <taxon>Eukaryota</taxon>
        <taxon>Sar</taxon>
        <taxon>Stramenopiles</taxon>
        <taxon>Ochrophyta</taxon>
        <taxon>Bacillariophyta</taxon>
        <taxon>Bacillariophyceae</taxon>
        <taxon>Bacillariophycidae</taxon>
        <taxon>Bacillariales</taxon>
        <taxon>Bacillariaceae</taxon>
        <taxon>Nitzschia</taxon>
    </lineage>
</organism>
<evidence type="ECO:0000256" key="2">
    <source>
        <dbReference type="RuleBase" id="RU004020"/>
    </source>
</evidence>
<proteinExistence type="inferred from homology"/>
<evidence type="ECO:0000256" key="1">
    <source>
        <dbReference type="ARBA" id="ARBA00023125"/>
    </source>
</evidence>
<dbReference type="InterPro" id="IPR000232">
    <property type="entry name" value="HSF_DNA-bd"/>
</dbReference>
<dbReference type="OrthoDB" id="60033at2759"/>
<feature type="region of interest" description="Disordered" evidence="3">
    <location>
        <begin position="169"/>
        <end position="224"/>
    </location>
</feature>
<dbReference type="Pfam" id="PF00447">
    <property type="entry name" value="HSF_DNA-bind"/>
    <property type="match status" value="1"/>
</dbReference>
<dbReference type="AlphaFoldDB" id="A0A9K3M108"/>
<comment type="caution">
    <text evidence="5">The sequence shown here is derived from an EMBL/GenBank/DDBJ whole genome shotgun (WGS) entry which is preliminary data.</text>
</comment>
<evidence type="ECO:0000313" key="5">
    <source>
        <dbReference type="EMBL" id="KAG7371754.1"/>
    </source>
</evidence>
<feature type="compositionally biased region" description="Polar residues" evidence="3">
    <location>
        <begin position="172"/>
        <end position="182"/>
    </location>
</feature>
<dbReference type="PANTHER" id="PTHR10015">
    <property type="entry name" value="HEAT SHOCK TRANSCRIPTION FACTOR"/>
    <property type="match status" value="1"/>
</dbReference>
<evidence type="ECO:0000256" key="3">
    <source>
        <dbReference type="SAM" id="MobiDB-lite"/>
    </source>
</evidence>
<name>A0A9K3M108_9STRA</name>
<dbReference type="PANTHER" id="PTHR10015:SF206">
    <property type="entry name" value="HSF-TYPE DNA-BINDING DOMAIN-CONTAINING PROTEIN"/>
    <property type="match status" value="1"/>
</dbReference>
<dbReference type="FunFam" id="1.10.10.10:FF:000479">
    <property type="entry name" value="Predicted protein"/>
    <property type="match status" value="1"/>
</dbReference>
<dbReference type="Proteomes" id="UP000693970">
    <property type="component" value="Unassembled WGS sequence"/>
</dbReference>
<feature type="compositionally biased region" description="Basic and acidic residues" evidence="3">
    <location>
        <begin position="204"/>
        <end position="219"/>
    </location>
</feature>
<reference evidence="5" key="1">
    <citation type="journal article" date="2021" name="Sci. Rep.">
        <title>Diploid genomic architecture of Nitzschia inconspicua, an elite biomass production diatom.</title>
        <authorList>
            <person name="Oliver A."/>
            <person name="Podell S."/>
            <person name="Pinowska A."/>
            <person name="Traller J.C."/>
            <person name="Smith S.R."/>
            <person name="McClure R."/>
            <person name="Beliaev A."/>
            <person name="Bohutskyi P."/>
            <person name="Hill E.A."/>
            <person name="Rabines A."/>
            <person name="Zheng H."/>
            <person name="Allen L.Z."/>
            <person name="Kuo A."/>
            <person name="Grigoriev I.V."/>
            <person name="Allen A.E."/>
            <person name="Hazlebeck D."/>
            <person name="Allen E.E."/>
        </authorList>
    </citation>
    <scope>NUCLEOTIDE SEQUENCE</scope>
    <source>
        <strain evidence="5">Hildebrandi</strain>
    </source>
</reference>
<dbReference type="SMART" id="SM00415">
    <property type="entry name" value="HSF"/>
    <property type="match status" value="1"/>
</dbReference>
<evidence type="ECO:0000313" key="6">
    <source>
        <dbReference type="Proteomes" id="UP000693970"/>
    </source>
</evidence>
<sequence length="291" mass="33405">MERISIIIPPKPGQEHEYPKDRPITLDICSDSMASLSKDADLPSSKLPFTWKLYEMLEDVEENGQDHIISWVNNGKGFQVHNLDLFVEQIIPIYFKQSKYKSFQRQLYFYNFKRVSKGAGMGSYYHPMFVRGDKTRCLSMTPKKACKNKKINDIACEDRHDMLMNRFMPIDGSTTSTSMSANEETKRSIRRVLPSPAQGQSEANMDKNEKQTEAFDQPRNRRSAPAVVSLTSREHSKNHHREVCQQPQDNAQGMSRRQLQGFRNDEDLNDGVACDVFGSMVFHFVDGVPQV</sequence>
<gene>
    <name evidence="5" type="ORF">IV203_017896</name>
</gene>
<dbReference type="GO" id="GO:0003700">
    <property type="term" value="F:DNA-binding transcription factor activity"/>
    <property type="evidence" value="ECO:0007669"/>
    <property type="project" value="InterPro"/>
</dbReference>
<feature type="domain" description="HSF-type DNA-binding" evidence="4">
    <location>
        <begin position="45"/>
        <end position="143"/>
    </location>
</feature>
<dbReference type="GO" id="GO:0043565">
    <property type="term" value="F:sequence-specific DNA binding"/>
    <property type="evidence" value="ECO:0007669"/>
    <property type="project" value="InterPro"/>
</dbReference>
<keyword evidence="1 5" id="KW-0238">DNA-binding</keyword>
<comment type="similarity">
    <text evidence="2">Belongs to the HSF family.</text>
</comment>
<keyword evidence="6" id="KW-1185">Reference proteome</keyword>
<accession>A0A9K3M108</accession>
<dbReference type="EMBL" id="JAGRRH010000003">
    <property type="protein sequence ID" value="KAG7371754.1"/>
    <property type="molecule type" value="Genomic_DNA"/>
</dbReference>
<protein>
    <submittedName>
        <fullName evidence="5">HSF-type DNA-binding protein</fullName>
    </submittedName>
</protein>